<reference evidence="2" key="2">
    <citation type="submission" date="2015-01" db="EMBL/GenBank/DDBJ databases">
        <title>Evolutionary Origins and Diversification of the Mycorrhizal Mutualists.</title>
        <authorList>
            <consortium name="DOE Joint Genome Institute"/>
            <consortium name="Mycorrhizal Genomics Consortium"/>
            <person name="Kohler A."/>
            <person name="Kuo A."/>
            <person name="Nagy L.G."/>
            <person name="Floudas D."/>
            <person name="Copeland A."/>
            <person name="Barry K.W."/>
            <person name="Cichocki N."/>
            <person name="Veneault-Fourrey C."/>
            <person name="LaButti K."/>
            <person name="Lindquist E.A."/>
            <person name="Lipzen A."/>
            <person name="Lundell T."/>
            <person name="Morin E."/>
            <person name="Murat C."/>
            <person name="Riley R."/>
            <person name="Ohm R."/>
            <person name="Sun H."/>
            <person name="Tunlid A."/>
            <person name="Henrissat B."/>
            <person name="Grigoriev I.V."/>
            <person name="Hibbett D.S."/>
            <person name="Martin F."/>
        </authorList>
    </citation>
    <scope>NUCLEOTIDE SEQUENCE [LARGE SCALE GENOMIC DNA]</scope>
    <source>
        <strain evidence="2">MUT 4182</strain>
    </source>
</reference>
<proteinExistence type="predicted"/>
<dbReference type="Proteomes" id="UP000054248">
    <property type="component" value="Unassembled WGS sequence"/>
</dbReference>
<name>A0A0C3Q191_9AGAM</name>
<gene>
    <name evidence="1" type="ORF">M407DRAFT_28477</name>
</gene>
<accession>A0A0C3Q191</accession>
<protein>
    <submittedName>
        <fullName evidence="1">Uncharacterized protein</fullName>
    </submittedName>
</protein>
<dbReference type="AlphaFoldDB" id="A0A0C3Q191"/>
<evidence type="ECO:0000313" key="1">
    <source>
        <dbReference type="EMBL" id="KIO21915.1"/>
    </source>
</evidence>
<dbReference type="EMBL" id="KN823123">
    <property type="protein sequence ID" value="KIO21915.1"/>
    <property type="molecule type" value="Genomic_DNA"/>
</dbReference>
<keyword evidence="2" id="KW-1185">Reference proteome</keyword>
<reference evidence="1 2" key="1">
    <citation type="submission" date="2014-04" db="EMBL/GenBank/DDBJ databases">
        <authorList>
            <consortium name="DOE Joint Genome Institute"/>
            <person name="Kuo A."/>
            <person name="Girlanda M."/>
            <person name="Perotto S."/>
            <person name="Kohler A."/>
            <person name="Nagy L.G."/>
            <person name="Floudas D."/>
            <person name="Copeland A."/>
            <person name="Barry K.W."/>
            <person name="Cichocki N."/>
            <person name="Veneault-Fourrey C."/>
            <person name="LaButti K."/>
            <person name="Lindquist E.A."/>
            <person name="Lipzen A."/>
            <person name="Lundell T."/>
            <person name="Morin E."/>
            <person name="Murat C."/>
            <person name="Sun H."/>
            <person name="Tunlid A."/>
            <person name="Henrissat B."/>
            <person name="Grigoriev I.V."/>
            <person name="Hibbett D.S."/>
            <person name="Martin F."/>
            <person name="Nordberg H.P."/>
            <person name="Cantor M.N."/>
            <person name="Hua S.X."/>
        </authorList>
    </citation>
    <scope>NUCLEOTIDE SEQUENCE [LARGE SCALE GENOMIC DNA]</scope>
    <source>
        <strain evidence="1 2">MUT 4182</strain>
    </source>
</reference>
<organism evidence="1 2">
    <name type="scientific">Tulasnella calospora MUT 4182</name>
    <dbReference type="NCBI Taxonomy" id="1051891"/>
    <lineage>
        <taxon>Eukaryota</taxon>
        <taxon>Fungi</taxon>
        <taxon>Dikarya</taxon>
        <taxon>Basidiomycota</taxon>
        <taxon>Agaricomycotina</taxon>
        <taxon>Agaricomycetes</taxon>
        <taxon>Cantharellales</taxon>
        <taxon>Tulasnellaceae</taxon>
        <taxon>Tulasnella</taxon>
    </lineage>
</organism>
<dbReference type="HOGENOM" id="CLU_2265691_0_0_1"/>
<evidence type="ECO:0000313" key="2">
    <source>
        <dbReference type="Proteomes" id="UP000054248"/>
    </source>
</evidence>
<sequence>MNILEFCGFQIIDRDPIFVSPWCDNANLSQIIKNHLELAGANKLQLMIPVDWRHCLQEYQIQISAVLSLAPETIEVSGIVLSAQHAPFSPTTLRIKLFLRCII</sequence>